<keyword evidence="1" id="KW-0805">Transcription regulation</keyword>
<keyword evidence="6" id="KW-1185">Reference proteome</keyword>
<dbReference type="PROSITE" id="PS01124">
    <property type="entry name" value="HTH_ARAC_FAMILY_2"/>
    <property type="match status" value="1"/>
</dbReference>
<dbReference type="EMBL" id="JBHTOC010000019">
    <property type="protein sequence ID" value="MFD1430853.1"/>
    <property type="molecule type" value="Genomic_DNA"/>
</dbReference>
<dbReference type="InterPro" id="IPR014710">
    <property type="entry name" value="RmlC-like_jellyroll"/>
</dbReference>
<dbReference type="InterPro" id="IPR018060">
    <property type="entry name" value="HTH_AraC"/>
</dbReference>
<dbReference type="RefSeq" id="WP_203628422.1">
    <property type="nucleotide sequence ID" value="NZ_BOLQ01000027.1"/>
</dbReference>
<evidence type="ECO:0000256" key="1">
    <source>
        <dbReference type="ARBA" id="ARBA00023015"/>
    </source>
</evidence>
<accession>A0ABW4CLI2</accession>
<dbReference type="PANTHER" id="PTHR43280">
    <property type="entry name" value="ARAC-FAMILY TRANSCRIPTIONAL REGULATOR"/>
    <property type="match status" value="1"/>
</dbReference>
<evidence type="ECO:0000313" key="5">
    <source>
        <dbReference type="EMBL" id="MFD1430853.1"/>
    </source>
</evidence>
<dbReference type="InterPro" id="IPR037923">
    <property type="entry name" value="HTH-like"/>
</dbReference>
<dbReference type="Proteomes" id="UP001597196">
    <property type="component" value="Unassembled WGS sequence"/>
</dbReference>
<protein>
    <submittedName>
        <fullName evidence="5">AraC family transcriptional regulator</fullName>
    </submittedName>
</protein>
<dbReference type="Pfam" id="PF02311">
    <property type="entry name" value="AraC_binding"/>
    <property type="match status" value="1"/>
</dbReference>
<feature type="domain" description="HTH araC/xylS-type" evidence="4">
    <location>
        <begin position="191"/>
        <end position="289"/>
    </location>
</feature>
<evidence type="ECO:0000256" key="3">
    <source>
        <dbReference type="ARBA" id="ARBA00023163"/>
    </source>
</evidence>
<dbReference type="PANTHER" id="PTHR43280:SF28">
    <property type="entry name" value="HTH-TYPE TRANSCRIPTIONAL ACTIVATOR RHAS"/>
    <property type="match status" value="1"/>
</dbReference>
<dbReference type="InterPro" id="IPR020449">
    <property type="entry name" value="Tscrpt_reg_AraC-type_HTH"/>
</dbReference>
<keyword evidence="3" id="KW-0804">Transcription</keyword>
<keyword evidence="2" id="KW-0238">DNA-binding</keyword>
<dbReference type="Pfam" id="PF12833">
    <property type="entry name" value="HTH_18"/>
    <property type="match status" value="1"/>
</dbReference>
<dbReference type="SUPFAM" id="SSF51215">
    <property type="entry name" value="Regulatory protein AraC"/>
    <property type="match status" value="1"/>
</dbReference>
<proteinExistence type="predicted"/>
<dbReference type="InterPro" id="IPR009057">
    <property type="entry name" value="Homeodomain-like_sf"/>
</dbReference>
<dbReference type="InterPro" id="IPR003313">
    <property type="entry name" value="AraC-bd"/>
</dbReference>
<evidence type="ECO:0000256" key="2">
    <source>
        <dbReference type="ARBA" id="ARBA00023125"/>
    </source>
</evidence>
<evidence type="ECO:0000259" key="4">
    <source>
        <dbReference type="PROSITE" id="PS01124"/>
    </source>
</evidence>
<dbReference type="SUPFAM" id="SSF46689">
    <property type="entry name" value="Homeodomain-like"/>
    <property type="match status" value="2"/>
</dbReference>
<evidence type="ECO:0000313" key="6">
    <source>
        <dbReference type="Proteomes" id="UP001597196"/>
    </source>
</evidence>
<gene>
    <name evidence="5" type="ORF">ACFQ4P_11455</name>
</gene>
<dbReference type="PRINTS" id="PR00032">
    <property type="entry name" value="HTHARAC"/>
</dbReference>
<dbReference type="Gene3D" id="1.10.10.60">
    <property type="entry name" value="Homeodomain-like"/>
    <property type="match status" value="2"/>
</dbReference>
<dbReference type="SMART" id="SM00342">
    <property type="entry name" value="HTH_ARAC"/>
    <property type="match status" value="1"/>
</dbReference>
<dbReference type="Gene3D" id="2.60.120.10">
    <property type="entry name" value="Jelly Rolls"/>
    <property type="match status" value="1"/>
</dbReference>
<reference evidence="6" key="1">
    <citation type="journal article" date="2019" name="Int. J. Syst. Evol. Microbiol.">
        <title>The Global Catalogue of Microorganisms (GCM) 10K type strain sequencing project: providing services to taxonomists for standard genome sequencing and annotation.</title>
        <authorList>
            <consortium name="The Broad Institute Genomics Platform"/>
            <consortium name="The Broad Institute Genome Sequencing Center for Infectious Disease"/>
            <person name="Wu L."/>
            <person name="Ma J."/>
        </authorList>
    </citation>
    <scope>NUCLEOTIDE SEQUENCE [LARGE SCALE GENOMIC DNA]</scope>
    <source>
        <strain evidence="6">CCM 8980</strain>
    </source>
</reference>
<comment type="caution">
    <text evidence="5">The sequence shown here is derived from an EMBL/GenBank/DDBJ whole genome shotgun (WGS) entry which is preliminary data.</text>
</comment>
<organism evidence="5 6">
    <name type="scientific">Lacticaseibacillus mingshuiensis</name>
    <dbReference type="NCBI Taxonomy" id="2799574"/>
    <lineage>
        <taxon>Bacteria</taxon>
        <taxon>Bacillati</taxon>
        <taxon>Bacillota</taxon>
        <taxon>Bacilli</taxon>
        <taxon>Lactobacillales</taxon>
        <taxon>Lactobacillaceae</taxon>
        <taxon>Lacticaseibacillus</taxon>
    </lineage>
</organism>
<name>A0ABW4CLI2_9LACO</name>
<sequence>MSDPSLREKEPHGTVLFPLRVHEFPSDAARKERVPAHWHPEVELLVVTAGAATFHLDGVSHQVHQDDIVFVAPDQLHAFTAPVGEPFAFFAVVFDPSLVASSVADTIQTKYLDAVLTGARTLPPVTTPGDAWYAQLRQALEAIRAADLTHGPAYELTIKAEVLLAWATLFGASRGRATSFDQDPAQIQLVKNVLTYIRTHFDQPLSASVLAHQFHLSESHLCRIYKAATKTTLTTSITQERLSRAAELLAETAQPISAIALTCGFGNISYFNKRFKAHMHLTPSDYRAAARA</sequence>